<organism evidence="3 4">
    <name type="scientific">Nocardioides bigeumensis</name>
    <dbReference type="NCBI Taxonomy" id="433657"/>
    <lineage>
        <taxon>Bacteria</taxon>
        <taxon>Bacillati</taxon>
        <taxon>Actinomycetota</taxon>
        <taxon>Actinomycetes</taxon>
        <taxon>Propionibacteriales</taxon>
        <taxon>Nocardioidaceae</taxon>
        <taxon>Nocardioides</taxon>
    </lineage>
</organism>
<evidence type="ECO:0000313" key="3">
    <source>
        <dbReference type="EMBL" id="GAA2115719.1"/>
    </source>
</evidence>
<dbReference type="InterPro" id="IPR008160">
    <property type="entry name" value="Collagen"/>
</dbReference>
<keyword evidence="2" id="KW-0732">Signal</keyword>
<evidence type="ECO:0000256" key="2">
    <source>
        <dbReference type="SAM" id="SignalP"/>
    </source>
</evidence>
<dbReference type="Pfam" id="PF01391">
    <property type="entry name" value="Collagen"/>
    <property type="match status" value="1"/>
</dbReference>
<evidence type="ECO:0000256" key="1">
    <source>
        <dbReference type="SAM" id="MobiDB-lite"/>
    </source>
</evidence>
<feature type="signal peptide" evidence="2">
    <location>
        <begin position="1"/>
        <end position="30"/>
    </location>
</feature>
<dbReference type="Proteomes" id="UP001500575">
    <property type="component" value="Unassembled WGS sequence"/>
</dbReference>
<accession>A0ABN2XSH7</accession>
<gene>
    <name evidence="3" type="ORF">GCM10009843_05370</name>
</gene>
<dbReference type="EMBL" id="BAAAQQ010000002">
    <property type="protein sequence ID" value="GAA2115719.1"/>
    <property type="molecule type" value="Genomic_DNA"/>
</dbReference>
<evidence type="ECO:0000313" key="4">
    <source>
        <dbReference type="Proteomes" id="UP001500575"/>
    </source>
</evidence>
<feature type="compositionally biased region" description="Basic and acidic residues" evidence="1">
    <location>
        <begin position="42"/>
        <end position="51"/>
    </location>
</feature>
<proteinExistence type="predicted"/>
<keyword evidence="4" id="KW-1185">Reference proteome</keyword>
<name>A0ABN2XSH7_9ACTN</name>
<reference evidence="3 4" key="1">
    <citation type="journal article" date="2019" name="Int. J. Syst. Evol. Microbiol.">
        <title>The Global Catalogue of Microorganisms (GCM) 10K type strain sequencing project: providing services to taxonomists for standard genome sequencing and annotation.</title>
        <authorList>
            <consortium name="The Broad Institute Genomics Platform"/>
            <consortium name="The Broad Institute Genome Sequencing Center for Infectious Disease"/>
            <person name="Wu L."/>
            <person name="Ma J."/>
        </authorList>
    </citation>
    <scope>NUCLEOTIDE SEQUENCE [LARGE SCALE GENOMIC DNA]</scope>
    <source>
        <strain evidence="3 4">JCM 16021</strain>
    </source>
</reference>
<comment type="caution">
    <text evidence="3">The sequence shown here is derived from an EMBL/GenBank/DDBJ whole genome shotgun (WGS) entry which is preliminary data.</text>
</comment>
<protein>
    <recommendedName>
        <fullName evidence="5">Collagen-like protein</fullName>
    </recommendedName>
</protein>
<dbReference type="RefSeq" id="WP_344302066.1">
    <property type="nucleotide sequence ID" value="NZ_BAAAQQ010000002.1"/>
</dbReference>
<feature type="compositionally biased region" description="Low complexity" evidence="1">
    <location>
        <begin position="74"/>
        <end position="105"/>
    </location>
</feature>
<sequence>MTLPPLHRRAPVVAIVVAGLFLATAPTVGAAALITGKDVKNGSLRGKDVKDASLTGTDVRDGSLTSADFSGLTPGPQGAQGPTGPQGDPGPKGATGPTGATGIAGPAGATGAAGVNGPAGLTYVTQGQSITPSPDLIYNYVYWSVACPSGKEALGGGVSSANPSVVYIVQSAPTADGLGWRAGALNRSANAQDSFVWAICGAG</sequence>
<feature type="region of interest" description="Disordered" evidence="1">
    <location>
        <begin position="42"/>
        <end position="105"/>
    </location>
</feature>
<evidence type="ECO:0008006" key="5">
    <source>
        <dbReference type="Google" id="ProtNLM"/>
    </source>
</evidence>
<feature type="chain" id="PRO_5045626632" description="Collagen-like protein" evidence="2">
    <location>
        <begin position="31"/>
        <end position="203"/>
    </location>
</feature>